<reference evidence="18" key="1">
    <citation type="submission" date="2023-05" db="EMBL/GenBank/DDBJ databases">
        <title>Nepenthes gracilis genome sequencing.</title>
        <authorList>
            <person name="Fukushima K."/>
        </authorList>
    </citation>
    <scope>NUCLEOTIDE SEQUENCE</scope>
    <source>
        <strain evidence="18">SING2019-196</strain>
    </source>
</reference>
<dbReference type="InterPro" id="IPR002048">
    <property type="entry name" value="EF_hand_dom"/>
</dbReference>
<dbReference type="CDD" id="cd14663">
    <property type="entry name" value="STKc_SnRK3"/>
    <property type="match status" value="1"/>
</dbReference>
<dbReference type="CDD" id="cd12195">
    <property type="entry name" value="CIPK_C"/>
    <property type="match status" value="1"/>
</dbReference>
<dbReference type="FunFam" id="1.10.510.10:FF:000279">
    <property type="entry name" value="Non-specific serine/threonine protein kinase"/>
    <property type="match status" value="1"/>
</dbReference>
<dbReference type="InterPro" id="IPR011009">
    <property type="entry name" value="Kinase-like_dom_sf"/>
</dbReference>
<dbReference type="Pfam" id="PF00069">
    <property type="entry name" value="Pkinase"/>
    <property type="match status" value="1"/>
</dbReference>
<evidence type="ECO:0000256" key="2">
    <source>
        <dbReference type="ARBA" id="ARBA00006234"/>
    </source>
</evidence>
<evidence type="ECO:0000313" key="18">
    <source>
        <dbReference type="EMBL" id="GMG98843.1"/>
    </source>
</evidence>
<keyword evidence="5" id="KW-0808">Transferase</keyword>
<evidence type="ECO:0000259" key="15">
    <source>
        <dbReference type="PROSITE" id="PS50011"/>
    </source>
</evidence>
<dbReference type="Pfam" id="PF03822">
    <property type="entry name" value="NAF"/>
    <property type="match status" value="1"/>
</dbReference>
<keyword evidence="11" id="KW-0464">Manganese</keyword>
<feature type="binding site" evidence="14">
    <location>
        <position position="135"/>
    </location>
    <ligand>
        <name>ATP</name>
        <dbReference type="ChEBI" id="CHEBI:30616"/>
    </ligand>
</feature>
<evidence type="ECO:0000256" key="12">
    <source>
        <dbReference type="ARBA" id="ARBA00047899"/>
    </source>
</evidence>
<dbReference type="FunFam" id="3.30.310.80:FF:000002">
    <property type="entry name" value="Non-specific serine/threonine protein kinase"/>
    <property type="match status" value="1"/>
</dbReference>
<dbReference type="GO" id="GO:0007165">
    <property type="term" value="P:signal transduction"/>
    <property type="evidence" value="ECO:0007669"/>
    <property type="project" value="InterPro"/>
</dbReference>
<evidence type="ECO:0000256" key="11">
    <source>
        <dbReference type="ARBA" id="ARBA00023211"/>
    </source>
</evidence>
<sequence>MVLPNSFHYSVKDHKYGQNVAEKGQKTMQKQGKKTMRKRWTMMETEEGAREKCDRCPRNKLKKLLSSVKRKPRVRFLTSQRNTTIGGSDKRFTMNPPRVKRLVGKYELGRTIGEGTFAKVKFARNSETGEPVAIKIMDKDKVIKHKMAEQIKREIATMKRIKHPNVVCLYEVMGSKTKIFIVLEYVIGGELFDKIVHHGRMREDEARRYFQQLINAVDYCHSRGVYHRDLKPENLLLDAHGNLKVSDFGLSALSQQVRDDGLLHTSCGTPNYVAPEVLDDKGYDGATADLWSCGVILFVLLAGYLPFDEPNLMNLYKKISAAEFTCPPWLSFGARKLISQILDPNPLTRITILEILEDEWFKKDYTPPLFDEKEHTSLDDVEAVFQDSEKHHVTEKREQPAAMNAFELIAMSKGLNLENLFDAEQGFKRETRFTSKCPPNEIIRKIEAAAKPLGFDVHKKNYKMRLENVKAGRKGNLNVAAEVFQVAPSLHLVEVRKSKGDTLEFHKFYKNLSSSLEDVVWKTDDDLREMKSTLFPSLVVVTFFIISRMADQLTDEQIAEFKEEFSLFDKDGDGCITTKELGTVMHSLGQNPTEAELQDMIN</sequence>
<dbReference type="PROSITE" id="PS50816">
    <property type="entry name" value="NAF"/>
    <property type="match status" value="1"/>
</dbReference>
<keyword evidence="10 14" id="KW-0067">ATP-binding</keyword>
<keyword evidence="7 14" id="KW-0547">Nucleotide-binding</keyword>
<keyword evidence="4" id="KW-0723">Serine/threonine-protein kinase</keyword>
<comment type="catalytic activity">
    <reaction evidence="13">
        <text>L-seryl-[protein] + ATP = O-phospho-L-seryl-[protein] + ADP + H(+)</text>
        <dbReference type="Rhea" id="RHEA:17989"/>
        <dbReference type="Rhea" id="RHEA-COMP:9863"/>
        <dbReference type="Rhea" id="RHEA-COMP:11604"/>
        <dbReference type="ChEBI" id="CHEBI:15378"/>
        <dbReference type="ChEBI" id="CHEBI:29999"/>
        <dbReference type="ChEBI" id="CHEBI:30616"/>
        <dbReference type="ChEBI" id="CHEBI:83421"/>
        <dbReference type="ChEBI" id="CHEBI:456216"/>
        <dbReference type="EC" id="2.7.11.1"/>
    </reaction>
</comment>
<evidence type="ECO:0000256" key="5">
    <source>
        <dbReference type="ARBA" id="ARBA00022679"/>
    </source>
</evidence>
<dbReference type="GO" id="GO:0005524">
    <property type="term" value="F:ATP binding"/>
    <property type="evidence" value="ECO:0007669"/>
    <property type="project" value="UniProtKB-UniRule"/>
</dbReference>
<protein>
    <recommendedName>
        <fullName evidence="3">non-specific serine/threonine protein kinase</fullName>
        <ecNumber evidence="3">2.7.11.1</ecNumber>
    </recommendedName>
</protein>
<dbReference type="GO" id="GO:0005509">
    <property type="term" value="F:calcium ion binding"/>
    <property type="evidence" value="ECO:0007669"/>
    <property type="project" value="InterPro"/>
</dbReference>
<dbReference type="PANTHER" id="PTHR43895">
    <property type="entry name" value="CALCIUM/CALMODULIN-DEPENDENT PROTEIN KINASE KINASE-RELATED"/>
    <property type="match status" value="1"/>
</dbReference>
<dbReference type="Gene3D" id="3.30.310.80">
    <property type="entry name" value="Kinase associated domain 1, KA1"/>
    <property type="match status" value="1"/>
</dbReference>
<comment type="cofactor">
    <cofactor evidence="1">
        <name>Mn(2+)</name>
        <dbReference type="ChEBI" id="CHEBI:29035"/>
    </cofactor>
</comment>
<dbReference type="CDD" id="cd00051">
    <property type="entry name" value="EFh"/>
    <property type="match status" value="1"/>
</dbReference>
<dbReference type="EC" id="2.7.11.1" evidence="3"/>
<evidence type="ECO:0000256" key="10">
    <source>
        <dbReference type="ARBA" id="ARBA00022840"/>
    </source>
</evidence>
<evidence type="ECO:0000256" key="6">
    <source>
        <dbReference type="ARBA" id="ARBA00022737"/>
    </source>
</evidence>
<evidence type="ECO:0000313" key="19">
    <source>
        <dbReference type="Proteomes" id="UP001279734"/>
    </source>
</evidence>
<comment type="catalytic activity">
    <reaction evidence="12">
        <text>L-threonyl-[protein] + ATP = O-phospho-L-threonyl-[protein] + ADP + H(+)</text>
        <dbReference type="Rhea" id="RHEA:46608"/>
        <dbReference type="Rhea" id="RHEA-COMP:11060"/>
        <dbReference type="Rhea" id="RHEA-COMP:11605"/>
        <dbReference type="ChEBI" id="CHEBI:15378"/>
        <dbReference type="ChEBI" id="CHEBI:30013"/>
        <dbReference type="ChEBI" id="CHEBI:30616"/>
        <dbReference type="ChEBI" id="CHEBI:61977"/>
        <dbReference type="ChEBI" id="CHEBI:456216"/>
        <dbReference type="EC" id="2.7.11.1"/>
    </reaction>
</comment>
<dbReference type="SUPFAM" id="SSF47473">
    <property type="entry name" value="EF-hand"/>
    <property type="match status" value="1"/>
</dbReference>
<dbReference type="InterPro" id="IPR008271">
    <property type="entry name" value="Ser/Thr_kinase_AS"/>
</dbReference>
<keyword evidence="9" id="KW-0106">Calcium</keyword>
<evidence type="ECO:0000256" key="4">
    <source>
        <dbReference type="ARBA" id="ARBA00022527"/>
    </source>
</evidence>
<feature type="domain" description="NAF" evidence="17">
    <location>
        <begin position="398"/>
        <end position="422"/>
    </location>
</feature>
<dbReference type="SUPFAM" id="SSF56112">
    <property type="entry name" value="Protein kinase-like (PK-like)"/>
    <property type="match status" value="1"/>
</dbReference>
<comment type="similarity">
    <text evidence="2">Belongs to the protein kinase superfamily. CAMK Ser/Thr protein kinase family. SNF1 subfamily.</text>
</comment>
<dbReference type="InterPro" id="IPR004041">
    <property type="entry name" value="NAF_dom"/>
</dbReference>
<dbReference type="PROSITE" id="PS00107">
    <property type="entry name" value="PROTEIN_KINASE_ATP"/>
    <property type="match status" value="1"/>
</dbReference>
<dbReference type="InterPro" id="IPR018451">
    <property type="entry name" value="NAF/FISL_domain"/>
</dbReference>
<keyword evidence="8" id="KW-0418">Kinase</keyword>
<dbReference type="PROSITE" id="PS00108">
    <property type="entry name" value="PROTEIN_KINASE_ST"/>
    <property type="match status" value="1"/>
</dbReference>
<evidence type="ECO:0000259" key="16">
    <source>
        <dbReference type="PROSITE" id="PS50222"/>
    </source>
</evidence>
<dbReference type="Gene3D" id="3.30.200.20">
    <property type="entry name" value="Phosphorylase Kinase, domain 1"/>
    <property type="match status" value="1"/>
</dbReference>
<dbReference type="InterPro" id="IPR018247">
    <property type="entry name" value="EF_Hand_1_Ca_BS"/>
</dbReference>
<dbReference type="FunFam" id="1.10.238.10:FF:000527">
    <property type="entry name" value="Calmodulin-3"/>
    <property type="match status" value="1"/>
</dbReference>
<feature type="domain" description="EF-hand" evidence="16">
    <location>
        <begin position="556"/>
        <end position="591"/>
    </location>
</feature>
<dbReference type="PROSITE" id="PS00018">
    <property type="entry name" value="EF_HAND_1"/>
    <property type="match status" value="1"/>
</dbReference>
<dbReference type="Gene3D" id="1.10.238.10">
    <property type="entry name" value="EF-hand"/>
    <property type="match status" value="1"/>
</dbReference>
<proteinExistence type="inferred from homology"/>
<organism evidence="18 19">
    <name type="scientific">Nepenthes gracilis</name>
    <name type="common">Slender pitcher plant</name>
    <dbReference type="NCBI Taxonomy" id="150966"/>
    <lineage>
        <taxon>Eukaryota</taxon>
        <taxon>Viridiplantae</taxon>
        <taxon>Streptophyta</taxon>
        <taxon>Embryophyta</taxon>
        <taxon>Tracheophyta</taxon>
        <taxon>Spermatophyta</taxon>
        <taxon>Magnoliopsida</taxon>
        <taxon>eudicotyledons</taxon>
        <taxon>Gunneridae</taxon>
        <taxon>Pentapetalae</taxon>
        <taxon>Caryophyllales</taxon>
        <taxon>Nepenthaceae</taxon>
        <taxon>Nepenthes</taxon>
    </lineage>
</organism>
<dbReference type="Proteomes" id="UP001279734">
    <property type="component" value="Unassembled WGS sequence"/>
</dbReference>
<dbReference type="InterPro" id="IPR011992">
    <property type="entry name" value="EF-hand-dom_pair"/>
</dbReference>
<keyword evidence="6" id="KW-0677">Repeat</keyword>
<evidence type="ECO:0000256" key="1">
    <source>
        <dbReference type="ARBA" id="ARBA00001936"/>
    </source>
</evidence>
<dbReference type="FunFam" id="3.30.200.20:FF:000096">
    <property type="entry name" value="Non-specific serine/threonine protein kinase"/>
    <property type="match status" value="1"/>
</dbReference>
<evidence type="ECO:0000256" key="8">
    <source>
        <dbReference type="ARBA" id="ARBA00022777"/>
    </source>
</evidence>
<feature type="domain" description="Protein kinase" evidence="15">
    <location>
        <begin position="106"/>
        <end position="361"/>
    </location>
</feature>
<dbReference type="SMART" id="SM00054">
    <property type="entry name" value="EFh"/>
    <property type="match status" value="1"/>
</dbReference>
<name>A0AAD3P3A0_NEPGR</name>
<dbReference type="InterPro" id="IPR000719">
    <property type="entry name" value="Prot_kinase_dom"/>
</dbReference>
<comment type="caution">
    <text evidence="18">The sequence shown here is derived from an EMBL/GenBank/DDBJ whole genome shotgun (WGS) entry which is preliminary data.</text>
</comment>
<evidence type="ECO:0000256" key="13">
    <source>
        <dbReference type="ARBA" id="ARBA00048679"/>
    </source>
</evidence>
<evidence type="ECO:0000256" key="3">
    <source>
        <dbReference type="ARBA" id="ARBA00012513"/>
    </source>
</evidence>
<evidence type="ECO:0000259" key="17">
    <source>
        <dbReference type="PROSITE" id="PS50816"/>
    </source>
</evidence>
<dbReference type="GO" id="GO:0004674">
    <property type="term" value="F:protein serine/threonine kinase activity"/>
    <property type="evidence" value="ECO:0007669"/>
    <property type="project" value="UniProtKB-KW"/>
</dbReference>
<accession>A0AAD3P3A0</accession>
<dbReference type="PANTHER" id="PTHR43895:SF104">
    <property type="entry name" value="CBL-INTERACTING SERINE_THREONINE-PROTEIN KINASE 3"/>
    <property type="match status" value="1"/>
</dbReference>
<dbReference type="PROSITE" id="PS50222">
    <property type="entry name" value="EF_HAND_2"/>
    <property type="match status" value="1"/>
</dbReference>
<evidence type="ECO:0000256" key="14">
    <source>
        <dbReference type="PROSITE-ProRule" id="PRU10141"/>
    </source>
</evidence>
<dbReference type="PROSITE" id="PS50011">
    <property type="entry name" value="PROTEIN_KINASE_DOM"/>
    <property type="match status" value="1"/>
</dbReference>
<evidence type="ECO:0000256" key="7">
    <source>
        <dbReference type="ARBA" id="ARBA00022741"/>
    </source>
</evidence>
<dbReference type="Pfam" id="PF00036">
    <property type="entry name" value="EF-hand_1"/>
    <property type="match status" value="1"/>
</dbReference>
<dbReference type="SMART" id="SM00220">
    <property type="entry name" value="S_TKc"/>
    <property type="match status" value="1"/>
</dbReference>
<dbReference type="AlphaFoldDB" id="A0AAD3P3A0"/>
<dbReference type="InterPro" id="IPR017441">
    <property type="entry name" value="Protein_kinase_ATP_BS"/>
</dbReference>
<dbReference type="EMBL" id="BSYO01000001">
    <property type="protein sequence ID" value="GMG98843.1"/>
    <property type="molecule type" value="Genomic_DNA"/>
</dbReference>
<evidence type="ECO:0000256" key="9">
    <source>
        <dbReference type="ARBA" id="ARBA00022837"/>
    </source>
</evidence>
<keyword evidence="19" id="KW-1185">Reference proteome</keyword>
<dbReference type="Gene3D" id="1.10.510.10">
    <property type="entry name" value="Transferase(Phosphotransferase) domain 1"/>
    <property type="match status" value="1"/>
</dbReference>
<gene>
    <name evidence="18" type="ORF">Nepgr_000683</name>
</gene>